<dbReference type="GO" id="GO:0004497">
    <property type="term" value="F:monooxygenase activity"/>
    <property type="evidence" value="ECO:0007669"/>
    <property type="project" value="UniProtKB-KW"/>
</dbReference>
<dbReference type="Gene3D" id="1.10.630.10">
    <property type="entry name" value="Cytochrome P450"/>
    <property type="match status" value="1"/>
</dbReference>
<dbReference type="InterPro" id="IPR017972">
    <property type="entry name" value="Cyt_P450_CS"/>
</dbReference>
<dbReference type="GO" id="GO:0005506">
    <property type="term" value="F:iron ion binding"/>
    <property type="evidence" value="ECO:0007669"/>
    <property type="project" value="InterPro"/>
</dbReference>
<dbReference type="PRINTS" id="PR00463">
    <property type="entry name" value="EP450I"/>
</dbReference>
<dbReference type="PANTHER" id="PTHR24291:SF50">
    <property type="entry name" value="BIFUNCTIONAL ALBAFLAVENONE MONOOXYGENASE_TERPENE SYNTHASE"/>
    <property type="match status" value="1"/>
</dbReference>
<comment type="caution">
    <text evidence="9">The sequence shown here is derived from an EMBL/GenBank/DDBJ whole genome shotgun (WGS) entry which is preliminary data.</text>
</comment>
<dbReference type="GO" id="GO:0016705">
    <property type="term" value="F:oxidoreductase activity, acting on paired donors, with incorporation or reduction of molecular oxygen"/>
    <property type="evidence" value="ECO:0007669"/>
    <property type="project" value="InterPro"/>
</dbReference>
<evidence type="ECO:0000256" key="6">
    <source>
        <dbReference type="ARBA" id="ARBA00023033"/>
    </source>
</evidence>
<dbReference type="SUPFAM" id="SSF48264">
    <property type="entry name" value="Cytochrome P450"/>
    <property type="match status" value="1"/>
</dbReference>
<accession>A0A6I3KVJ9</accession>
<evidence type="ECO:0000256" key="7">
    <source>
        <dbReference type="PIRSR" id="PIRSR602401-1"/>
    </source>
</evidence>
<dbReference type="PRINTS" id="PR00385">
    <property type="entry name" value="P450"/>
</dbReference>
<dbReference type="PROSITE" id="PS00086">
    <property type="entry name" value="CYTOCHROME_P450"/>
    <property type="match status" value="1"/>
</dbReference>
<keyword evidence="6 8" id="KW-0503">Monooxygenase</keyword>
<reference evidence="9 10" key="1">
    <citation type="submission" date="2019-11" db="EMBL/GenBank/DDBJ databases">
        <title>Nocardia sp. nov. CT2-14 isolated from soil.</title>
        <authorList>
            <person name="Kanchanasin P."/>
            <person name="Tanasupawat S."/>
            <person name="Yuki M."/>
            <person name="Kudo T."/>
        </authorList>
    </citation>
    <scope>NUCLEOTIDE SEQUENCE [LARGE SCALE GENOMIC DNA]</scope>
    <source>
        <strain evidence="9 10">CT2-14</strain>
    </source>
</reference>
<dbReference type="Proteomes" id="UP000432464">
    <property type="component" value="Unassembled WGS sequence"/>
</dbReference>
<dbReference type="Pfam" id="PF00067">
    <property type="entry name" value="p450"/>
    <property type="match status" value="1"/>
</dbReference>
<proteinExistence type="inferred from homology"/>
<keyword evidence="4 8" id="KW-0560">Oxidoreductase</keyword>
<evidence type="ECO:0000256" key="4">
    <source>
        <dbReference type="ARBA" id="ARBA00023002"/>
    </source>
</evidence>
<comment type="similarity">
    <text evidence="1 8">Belongs to the cytochrome P450 family.</text>
</comment>
<evidence type="ECO:0000256" key="2">
    <source>
        <dbReference type="ARBA" id="ARBA00022617"/>
    </source>
</evidence>
<evidence type="ECO:0000256" key="5">
    <source>
        <dbReference type="ARBA" id="ARBA00023004"/>
    </source>
</evidence>
<keyword evidence="2 7" id="KW-0349">Heme</keyword>
<evidence type="ECO:0000256" key="8">
    <source>
        <dbReference type="RuleBase" id="RU000461"/>
    </source>
</evidence>
<organism evidence="9 10">
    <name type="scientific">Nocardia aurantiaca</name>
    <dbReference type="NCBI Taxonomy" id="2675850"/>
    <lineage>
        <taxon>Bacteria</taxon>
        <taxon>Bacillati</taxon>
        <taxon>Actinomycetota</taxon>
        <taxon>Actinomycetes</taxon>
        <taxon>Mycobacteriales</taxon>
        <taxon>Nocardiaceae</taxon>
        <taxon>Nocardia</taxon>
    </lineage>
</organism>
<dbReference type="InterPro" id="IPR036396">
    <property type="entry name" value="Cyt_P450_sf"/>
</dbReference>
<dbReference type="AlphaFoldDB" id="A0A6I3KVJ9"/>
<keyword evidence="5 7" id="KW-0408">Iron</keyword>
<dbReference type="RefSeq" id="WP_154787063.1">
    <property type="nucleotide sequence ID" value="NZ_WMBB01000003.1"/>
</dbReference>
<feature type="binding site" description="axial binding residue" evidence="7">
    <location>
        <position position="408"/>
    </location>
    <ligand>
        <name>heme</name>
        <dbReference type="ChEBI" id="CHEBI:30413"/>
    </ligand>
    <ligandPart>
        <name>Fe</name>
        <dbReference type="ChEBI" id="CHEBI:18248"/>
    </ligandPart>
</feature>
<evidence type="ECO:0000313" key="9">
    <source>
        <dbReference type="EMBL" id="MTE12570.1"/>
    </source>
</evidence>
<dbReference type="CDD" id="cd20620">
    <property type="entry name" value="CYP132-like"/>
    <property type="match status" value="1"/>
</dbReference>
<dbReference type="GO" id="GO:0020037">
    <property type="term" value="F:heme binding"/>
    <property type="evidence" value="ECO:0007669"/>
    <property type="project" value="InterPro"/>
</dbReference>
<name>A0A6I3KVJ9_9NOCA</name>
<dbReference type="InterPro" id="IPR001128">
    <property type="entry name" value="Cyt_P450"/>
</dbReference>
<gene>
    <name evidence="9" type="ORF">GLP40_07235</name>
</gene>
<protein>
    <submittedName>
        <fullName evidence="9">Cytochrome P450</fullName>
    </submittedName>
</protein>
<dbReference type="EMBL" id="WMBB01000003">
    <property type="protein sequence ID" value="MTE12570.1"/>
    <property type="molecule type" value="Genomic_DNA"/>
</dbReference>
<dbReference type="InterPro" id="IPR050196">
    <property type="entry name" value="Cytochrome_P450_Monoox"/>
</dbReference>
<dbReference type="InterPro" id="IPR002401">
    <property type="entry name" value="Cyt_P450_E_grp-I"/>
</dbReference>
<evidence type="ECO:0000256" key="1">
    <source>
        <dbReference type="ARBA" id="ARBA00010617"/>
    </source>
</evidence>
<evidence type="ECO:0000256" key="3">
    <source>
        <dbReference type="ARBA" id="ARBA00022723"/>
    </source>
</evidence>
<evidence type="ECO:0000313" key="10">
    <source>
        <dbReference type="Proteomes" id="UP000432464"/>
    </source>
</evidence>
<keyword evidence="10" id="KW-1185">Reference proteome</keyword>
<comment type="cofactor">
    <cofactor evidence="7">
        <name>heme</name>
        <dbReference type="ChEBI" id="CHEBI:30413"/>
    </cofactor>
</comment>
<dbReference type="PANTHER" id="PTHR24291">
    <property type="entry name" value="CYTOCHROME P450 FAMILY 4"/>
    <property type="match status" value="1"/>
</dbReference>
<sequence length="466" mass="53267">MSSQRMISVRSAPLRPLPRLGRPDGLDNGLALRRDQLDFLSRGLERHGDVFEFRLLGLPMVLVNHPDYIRHILVDNSAGYDKNAVLFKIVRPVLRKGLIANADHELWLRQRRMIAPHLTPRAIRDLAGNMTAETMRMLERWDGSDAPILDITDQIGQLALRIVNRSLFSADVDATALAFERAFGEANTILGSFFRFPFPPLSVPTRSHRRLRRAIAEMDEFVSGFIKARIEPPSSSDNTDLLTLLMNSVDETDGRGMDVEQLHHEVLNICIGAYETTTNTLSWAFYLLARHPDAERRLHDEVDRVIGDRIPDIDDIPRLPYTRMVVDETLRIYSPAYQFMRRARREDELGGYRLRKGSNVLINSYLLHRHPDFWDDPERFDPERFTPENTTARPKHAYIPFGSGHRVCVGKHFALTELVLVLATVASRYRLRLPDGAAPITPEALITLHPKGGVHLRPQRRKARAR</sequence>
<keyword evidence="3 7" id="KW-0479">Metal-binding</keyword>